<evidence type="ECO:0000313" key="4">
    <source>
        <dbReference type="EMBL" id="GAA2919529.1"/>
    </source>
</evidence>
<name>A0ABN3WMD1_9ACTN</name>
<proteinExistence type="predicted"/>
<reference evidence="4 5" key="1">
    <citation type="journal article" date="2019" name="Int. J. Syst. Evol. Microbiol.">
        <title>The Global Catalogue of Microorganisms (GCM) 10K type strain sequencing project: providing services to taxonomists for standard genome sequencing and annotation.</title>
        <authorList>
            <consortium name="The Broad Institute Genomics Platform"/>
            <consortium name="The Broad Institute Genome Sequencing Center for Infectious Disease"/>
            <person name="Wu L."/>
            <person name="Ma J."/>
        </authorList>
    </citation>
    <scope>NUCLEOTIDE SEQUENCE [LARGE SCALE GENOMIC DNA]</scope>
    <source>
        <strain evidence="4 5">JCM 9650</strain>
    </source>
</reference>
<feature type="compositionally biased region" description="Gly residues" evidence="1">
    <location>
        <begin position="97"/>
        <end position="119"/>
    </location>
</feature>
<dbReference type="EMBL" id="BAAAVA010000016">
    <property type="protein sequence ID" value="GAA2919529.1"/>
    <property type="molecule type" value="Genomic_DNA"/>
</dbReference>
<evidence type="ECO:0000256" key="1">
    <source>
        <dbReference type="SAM" id="MobiDB-lite"/>
    </source>
</evidence>
<keyword evidence="2" id="KW-0732">Signal</keyword>
<sequence>MPLRRPRPPLTRRLPIALAAGALAVATAVTPALAADDPGQGNQNSQNNQSGQSNQGNSQSGQGDWSQQGGNGNNTGSGNSTGSYQQSNNNAQQSGGNQNGGNQGGNGGDWGNQAGGNHGDQGRYRGVVTAQKLALRSAPNRGSQVIRYAHKGEVVSIFCKVPGDKVDGNPLWYLLTDGTWAWGPARHIDNIGPAPRWC</sequence>
<dbReference type="Proteomes" id="UP001501423">
    <property type="component" value="Unassembled WGS sequence"/>
</dbReference>
<evidence type="ECO:0000313" key="5">
    <source>
        <dbReference type="Proteomes" id="UP001501423"/>
    </source>
</evidence>
<dbReference type="Pfam" id="PF08239">
    <property type="entry name" value="SH3_3"/>
    <property type="match status" value="1"/>
</dbReference>
<feature type="signal peptide" evidence="2">
    <location>
        <begin position="1"/>
        <end position="34"/>
    </location>
</feature>
<evidence type="ECO:0000256" key="2">
    <source>
        <dbReference type="SAM" id="SignalP"/>
    </source>
</evidence>
<feature type="compositionally biased region" description="Low complexity" evidence="1">
    <location>
        <begin position="76"/>
        <end position="96"/>
    </location>
</feature>
<feature type="chain" id="PRO_5047161011" description="SH3b domain-containing protein" evidence="2">
    <location>
        <begin position="35"/>
        <end position="198"/>
    </location>
</feature>
<protein>
    <recommendedName>
        <fullName evidence="3">SH3b domain-containing protein</fullName>
    </recommendedName>
</protein>
<gene>
    <name evidence="4" type="ORF">GCM10010478_19680</name>
</gene>
<keyword evidence="5" id="KW-1185">Reference proteome</keyword>
<feature type="compositionally biased region" description="Low complexity" evidence="1">
    <location>
        <begin position="34"/>
        <end position="68"/>
    </location>
</feature>
<dbReference type="RefSeq" id="WP_244789458.1">
    <property type="nucleotide sequence ID" value="NZ_BAAAVA010000016.1"/>
</dbReference>
<comment type="caution">
    <text evidence="4">The sequence shown here is derived from an EMBL/GenBank/DDBJ whole genome shotgun (WGS) entry which is preliminary data.</text>
</comment>
<dbReference type="InterPro" id="IPR003646">
    <property type="entry name" value="SH3-like_bac-type"/>
</dbReference>
<feature type="region of interest" description="Disordered" evidence="1">
    <location>
        <begin position="34"/>
        <end position="123"/>
    </location>
</feature>
<feature type="domain" description="SH3b" evidence="3">
    <location>
        <begin position="133"/>
        <end position="188"/>
    </location>
</feature>
<organism evidence="4 5">
    <name type="scientific">Streptomyces erythrogriseus</name>
    <dbReference type="NCBI Taxonomy" id="284027"/>
    <lineage>
        <taxon>Bacteria</taxon>
        <taxon>Bacillati</taxon>
        <taxon>Actinomycetota</taxon>
        <taxon>Actinomycetes</taxon>
        <taxon>Kitasatosporales</taxon>
        <taxon>Streptomycetaceae</taxon>
        <taxon>Streptomyces</taxon>
        <taxon>Streptomyces griseoincarnatus group</taxon>
    </lineage>
</organism>
<accession>A0ABN3WMD1</accession>
<evidence type="ECO:0000259" key="3">
    <source>
        <dbReference type="Pfam" id="PF08239"/>
    </source>
</evidence>